<keyword evidence="2" id="KW-1185">Reference proteome</keyword>
<evidence type="ECO:0000313" key="1">
    <source>
        <dbReference type="EMBL" id="TLP53274.1"/>
    </source>
</evidence>
<protein>
    <submittedName>
        <fullName evidence="1">Uncharacterized protein</fullName>
    </submittedName>
</protein>
<organism evidence="1 2">
    <name type="scientific">Pseudomonas mosselii</name>
    <dbReference type="NCBI Taxonomy" id="78327"/>
    <lineage>
        <taxon>Bacteria</taxon>
        <taxon>Pseudomonadati</taxon>
        <taxon>Pseudomonadota</taxon>
        <taxon>Gammaproteobacteria</taxon>
        <taxon>Pseudomonadales</taxon>
        <taxon>Pseudomonadaceae</taxon>
        <taxon>Pseudomonas</taxon>
    </lineage>
</organism>
<name>A0A5R8YK57_9PSED</name>
<reference evidence="1 2" key="1">
    <citation type="submission" date="2019-05" db="EMBL/GenBank/DDBJ databases">
        <title>Pseudomonas sp. SC006 isolated from lettuce that can produce HBGAs.</title>
        <authorList>
            <person name="Wang D."/>
            <person name="Liao N."/>
            <person name="Liu D."/>
            <person name="Zhang Z."/>
            <person name="Zou S."/>
        </authorList>
    </citation>
    <scope>NUCLEOTIDE SEQUENCE [LARGE SCALE GENOMIC DNA]</scope>
    <source>
        <strain evidence="1 2">SC006</strain>
    </source>
</reference>
<sequence length="502" mass="54964">MNEYDASRAGAIHSAQLMHGWPFLVAYDRATLEAYWRDFALKVSRQGFANSSLVFETATSSLSGFYASSTLGDLRLQLDVDETARASLVVKRRFLDAAHLQLSRSVGAATRLITEIRRINEAQGVDLCLKIPLGENVGQYDGQQVALSWAGSPCFYLEAADEGLDDSPLSLCYALYFKGLPRSEQQIVLAESVSQAGKVLEPVQFVMRLANDPRLLVLHPTIAGETAGVFPPDYALGNYLSNGQTGILLDGSRYPFASLNESDVRECPSLFMPAHAVRGCSLSNSGGVIVGKYDLEVPPAAQSAPIKGRTLEPLFKVLNRDQGATFHLLPASPESEVPEWLDRDDGLIEADGWRCHYRPRQGAARDLGQASPGVGLKGLWEVSEVDHVEAVLDGEHFISWVVVLHQPPNGYIRSTGMSDGKPVLKLCYVDKSGEEQEVPLDSTTWVAQNCDVSDLGVMTHWGSERLCIIRAYHEEGDNFIWAILIVPYPLLEMSDALKLGIA</sequence>
<dbReference type="EMBL" id="VAUO01000023">
    <property type="protein sequence ID" value="TLP53274.1"/>
    <property type="molecule type" value="Genomic_DNA"/>
</dbReference>
<gene>
    <name evidence="1" type="ORF">FEM01_23330</name>
</gene>
<evidence type="ECO:0000313" key="2">
    <source>
        <dbReference type="Proteomes" id="UP000309819"/>
    </source>
</evidence>
<proteinExistence type="predicted"/>
<dbReference type="AlphaFoldDB" id="A0A5R8YK57"/>
<comment type="caution">
    <text evidence="1">The sequence shown here is derived from an EMBL/GenBank/DDBJ whole genome shotgun (WGS) entry which is preliminary data.</text>
</comment>
<accession>A0A5R8YK57</accession>
<dbReference type="Proteomes" id="UP000309819">
    <property type="component" value="Unassembled WGS sequence"/>
</dbReference>
<dbReference type="OrthoDB" id="9860006at2"/>
<dbReference type="RefSeq" id="WP_138221810.1">
    <property type="nucleotide sequence ID" value="NZ_VAUO01000023.1"/>
</dbReference>